<evidence type="ECO:0000256" key="2">
    <source>
        <dbReference type="ARBA" id="ARBA00006479"/>
    </source>
</evidence>
<evidence type="ECO:0000313" key="5">
    <source>
        <dbReference type="Proteomes" id="UP001084197"/>
    </source>
</evidence>
<dbReference type="EMBL" id="JAPRAT010000028">
    <property type="protein sequence ID" value="MCZ0704135.1"/>
    <property type="molecule type" value="Genomic_DNA"/>
</dbReference>
<dbReference type="Pfam" id="PF00480">
    <property type="entry name" value="ROK"/>
    <property type="match status" value="1"/>
</dbReference>
<dbReference type="PANTHER" id="PTHR18964">
    <property type="entry name" value="ROK (REPRESSOR, ORF, KINASE) FAMILY"/>
    <property type="match status" value="1"/>
</dbReference>
<comment type="caution">
    <text evidence="4">The sequence shown here is derived from an EMBL/GenBank/DDBJ whole genome shotgun (WGS) entry which is preliminary data.</text>
</comment>
<dbReference type="Proteomes" id="UP001084197">
    <property type="component" value="Unassembled WGS sequence"/>
</dbReference>
<protein>
    <submittedName>
        <fullName evidence="4">ROK family transcriptional regulator</fullName>
    </submittedName>
</protein>
<dbReference type="InterPro" id="IPR043129">
    <property type="entry name" value="ATPase_NBD"/>
</dbReference>
<evidence type="ECO:0000313" key="4">
    <source>
        <dbReference type="EMBL" id="MCZ0704135.1"/>
    </source>
</evidence>
<evidence type="ECO:0000256" key="1">
    <source>
        <dbReference type="ARBA" id="ARBA00002486"/>
    </source>
</evidence>
<keyword evidence="3" id="KW-0859">Xylose metabolism</keyword>
<reference evidence="4" key="1">
    <citation type="submission" date="2022-11" db="EMBL/GenBank/DDBJ databases">
        <title>WGS of Natronobacillus azotifigens 24KS-1, an anaerobic diazotrophic haloalkaliphile from soda-rich habitats.</title>
        <authorList>
            <person name="Sorokin D.Y."/>
            <person name="Merkel A.Y."/>
        </authorList>
    </citation>
    <scope>NUCLEOTIDE SEQUENCE</scope>
    <source>
        <strain evidence="4">24KS-1</strain>
    </source>
</reference>
<sequence length="395" mass="43670">MNQTWNQQIIKKENKMLVLETVKANTPLSRANVAQLTGLNKGTVSSLVSELIEEDFIHESGPGESSGGRRPVMLLFNRRAGYTLSIDLGVGYIWGLLTDLTGDIVLEERIHFQKKEFNAVLPKLIEFITKLHAAAPTSTYGIIGIGIGVPGVVSKQGEVLLAPNLDWKRIQLKQVLENYFSTPVIIENEANAGAYGEMKFGSGQTANHMIYASIGNGIGMGLILNGELYSGLHGFAGEIGHMTIDNDGIACRCGNVGCWERYASEQALIEKAIQLEIISPNELAPFDRLIEYASNGDHSTIHLFENIAEYIGMGLTNCINIFNPELVIIGNQFIRAERWIRPVIEKYIQKHTIGFHQEELKIQFAEPKFHSSAVGMAAFTIEAFFHNQNQSNGHN</sequence>
<dbReference type="Gene3D" id="1.10.10.10">
    <property type="entry name" value="Winged helix-like DNA-binding domain superfamily/Winged helix DNA-binding domain"/>
    <property type="match status" value="1"/>
</dbReference>
<dbReference type="InterPro" id="IPR036390">
    <property type="entry name" value="WH_DNA-bd_sf"/>
</dbReference>
<dbReference type="InterPro" id="IPR049874">
    <property type="entry name" value="ROK_cs"/>
</dbReference>
<dbReference type="SUPFAM" id="SSF53067">
    <property type="entry name" value="Actin-like ATPase domain"/>
    <property type="match status" value="1"/>
</dbReference>
<keyword evidence="5" id="KW-1185">Reference proteome</keyword>
<dbReference type="SUPFAM" id="SSF46785">
    <property type="entry name" value="Winged helix' DNA-binding domain"/>
    <property type="match status" value="1"/>
</dbReference>
<proteinExistence type="inferred from homology"/>
<accession>A0A9J6RF00</accession>
<dbReference type="PROSITE" id="PS01125">
    <property type="entry name" value="ROK"/>
    <property type="match status" value="1"/>
</dbReference>
<name>A0A9J6RF00_9BACI</name>
<dbReference type="PANTHER" id="PTHR18964:SF149">
    <property type="entry name" value="BIFUNCTIONAL UDP-N-ACETYLGLUCOSAMINE 2-EPIMERASE_N-ACETYLMANNOSAMINE KINASE"/>
    <property type="match status" value="1"/>
</dbReference>
<keyword evidence="3" id="KW-0119">Carbohydrate metabolism</keyword>
<comment type="similarity">
    <text evidence="2">Belongs to the ROK (NagC/XylR) family.</text>
</comment>
<organism evidence="4 5">
    <name type="scientific">Natronobacillus azotifigens</name>
    <dbReference type="NCBI Taxonomy" id="472978"/>
    <lineage>
        <taxon>Bacteria</taxon>
        <taxon>Bacillati</taxon>
        <taxon>Bacillota</taxon>
        <taxon>Bacilli</taxon>
        <taxon>Bacillales</taxon>
        <taxon>Bacillaceae</taxon>
        <taxon>Natronobacillus</taxon>
    </lineage>
</organism>
<dbReference type="CDD" id="cd24076">
    <property type="entry name" value="ASKHA_ATPase_ROK_BsXylR-like"/>
    <property type="match status" value="1"/>
</dbReference>
<dbReference type="RefSeq" id="WP_268780903.1">
    <property type="nucleotide sequence ID" value="NZ_JAPRAT010000028.1"/>
</dbReference>
<dbReference type="Gene3D" id="3.30.420.40">
    <property type="match status" value="2"/>
</dbReference>
<comment type="function">
    <text evidence="1">Transcriptional repressor of xylose-utilizing enzymes.</text>
</comment>
<dbReference type="GO" id="GO:0042732">
    <property type="term" value="P:D-xylose metabolic process"/>
    <property type="evidence" value="ECO:0007669"/>
    <property type="project" value="UniProtKB-KW"/>
</dbReference>
<dbReference type="InterPro" id="IPR000600">
    <property type="entry name" value="ROK"/>
</dbReference>
<gene>
    <name evidence="4" type="ORF">OWO01_13045</name>
</gene>
<dbReference type="InterPro" id="IPR036388">
    <property type="entry name" value="WH-like_DNA-bd_sf"/>
</dbReference>
<evidence type="ECO:0000256" key="3">
    <source>
        <dbReference type="ARBA" id="ARBA00022629"/>
    </source>
</evidence>
<dbReference type="AlphaFoldDB" id="A0A9J6RF00"/>